<protein>
    <submittedName>
        <fullName evidence="2">Uncharacterized protein</fullName>
    </submittedName>
</protein>
<dbReference type="Proteomes" id="UP000634529">
    <property type="component" value="Unassembled WGS sequence"/>
</dbReference>
<accession>A0ABR9ASA1</accession>
<proteinExistence type="predicted"/>
<dbReference type="EMBL" id="JACYTN010000001">
    <property type="protein sequence ID" value="MBD8496902.1"/>
    <property type="molecule type" value="Genomic_DNA"/>
</dbReference>
<dbReference type="RefSeq" id="WP_192023378.1">
    <property type="nucleotide sequence ID" value="NZ_JACYTN010000001.1"/>
</dbReference>
<organism evidence="2 3">
    <name type="scientific">Paenibacillus arenosi</name>
    <dbReference type="NCBI Taxonomy" id="2774142"/>
    <lineage>
        <taxon>Bacteria</taxon>
        <taxon>Bacillati</taxon>
        <taxon>Bacillota</taxon>
        <taxon>Bacilli</taxon>
        <taxon>Bacillales</taxon>
        <taxon>Paenibacillaceae</taxon>
        <taxon>Paenibacillus</taxon>
    </lineage>
</organism>
<name>A0ABR9ASA1_9BACL</name>
<keyword evidence="3" id="KW-1185">Reference proteome</keyword>
<evidence type="ECO:0000313" key="3">
    <source>
        <dbReference type="Proteomes" id="UP000634529"/>
    </source>
</evidence>
<keyword evidence="1" id="KW-0175">Coiled coil</keyword>
<evidence type="ECO:0000313" key="2">
    <source>
        <dbReference type="EMBL" id="MBD8496902.1"/>
    </source>
</evidence>
<reference evidence="2 3" key="1">
    <citation type="submission" date="2020-09" db="EMBL/GenBank/DDBJ databases">
        <title>Paenibacillus sp. CAU 1523 isolated from sand of Haeundae Beach.</title>
        <authorList>
            <person name="Kim W."/>
        </authorList>
    </citation>
    <scope>NUCLEOTIDE SEQUENCE [LARGE SCALE GENOMIC DNA]</scope>
    <source>
        <strain evidence="2 3">CAU 1523</strain>
    </source>
</reference>
<evidence type="ECO:0000256" key="1">
    <source>
        <dbReference type="SAM" id="Coils"/>
    </source>
</evidence>
<feature type="coiled-coil region" evidence="1">
    <location>
        <begin position="153"/>
        <end position="180"/>
    </location>
</feature>
<comment type="caution">
    <text evidence="2">The sequence shown here is derived from an EMBL/GenBank/DDBJ whole genome shotgun (WGS) entry which is preliminary data.</text>
</comment>
<gene>
    <name evidence="2" type="ORF">IFO66_01145</name>
</gene>
<sequence>MRAYGKDQSVFDVTLNLNISLNLLRMYGYKIDTQSRFQLFKNKFNSHYISSILNKQYSVKDSIKRELLYGYKDYWELLTISQSRNILAATDSGIRNEIKHVFSGSILEGKDSRPWDYQFQYHLSSLFELSGLKVTLQEPDFSFEYKGRKYTVAAKRLNSKNSIQANIEKAENQIKQFDNYGFIALSLDKIFKETNPIVRITNPESSLRKAKEIIQNIIREDFLESYFGRRTNQILGIIACISFPYFLESEKPLFELGYTSTIMFLPIQPPDTAEWNEVLEIGEKLQNFKIHISR</sequence>